<accession>A0A6J4UNA2</accession>
<feature type="domain" description="Aminoglycoside phosphotransferase" evidence="1">
    <location>
        <begin position="27"/>
        <end position="247"/>
    </location>
</feature>
<dbReference type="SUPFAM" id="SSF56112">
    <property type="entry name" value="Protein kinase-like (PK-like)"/>
    <property type="match status" value="1"/>
</dbReference>
<dbReference type="Pfam" id="PF01636">
    <property type="entry name" value="APH"/>
    <property type="match status" value="1"/>
</dbReference>
<protein>
    <recommendedName>
        <fullName evidence="1">Aminoglycoside phosphotransferase domain-containing protein</fullName>
    </recommendedName>
</protein>
<evidence type="ECO:0000259" key="1">
    <source>
        <dbReference type="Pfam" id="PF01636"/>
    </source>
</evidence>
<organism evidence="2">
    <name type="scientific">uncultured Thermomicrobiales bacterium</name>
    <dbReference type="NCBI Taxonomy" id="1645740"/>
    <lineage>
        <taxon>Bacteria</taxon>
        <taxon>Pseudomonadati</taxon>
        <taxon>Thermomicrobiota</taxon>
        <taxon>Thermomicrobia</taxon>
        <taxon>Thermomicrobiales</taxon>
        <taxon>environmental samples</taxon>
    </lineage>
</organism>
<dbReference type="AlphaFoldDB" id="A0A6J4UNA2"/>
<dbReference type="Gene3D" id="3.90.1200.10">
    <property type="match status" value="1"/>
</dbReference>
<name>A0A6J4UNA2_9BACT</name>
<dbReference type="InterPro" id="IPR011009">
    <property type="entry name" value="Kinase-like_dom_sf"/>
</dbReference>
<dbReference type="EMBL" id="CADCWJ010000274">
    <property type="protein sequence ID" value="CAA9555832.1"/>
    <property type="molecule type" value="Genomic_DNA"/>
</dbReference>
<dbReference type="InterPro" id="IPR002575">
    <property type="entry name" value="Aminoglycoside_PTrfase"/>
</dbReference>
<proteinExistence type="predicted"/>
<sequence>MNLAAKAAERLGVRLEPRETTHGMSGSRVSFATRGHGRTCVLKVTSLRRDDDARAGRRELAFYRGMAERLPIRTPTLLDHYEDNEAIAMLLSAHGEIEPATSWDRRSWRALAVDLARLHGTEVSEPDRWEIDRSPFHALREPDMPVVNGFWRDDLASTLDAIVESRELLEQEILQAGQCFVHGDCHTENILREDGALVWIDWQGTGMGNPAVELAFLHARATPSGARVPPEMLATYCSERNKDLERMQRSVLAAELAIFIFEWPPYASFNSPAGTRRVRQRTRYLAERWLEIAGRI</sequence>
<evidence type="ECO:0000313" key="2">
    <source>
        <dbReference type="EMBL" id="CAA9555832.1"/>
    </source>
</evidence>
<gene>
    <name evidence="2" type="ORF">AVDCRST_MAG87-1197</name>
</gene>
<reference evidence="2" key="1">
    <citation type="submission" date="2020-02" db="EMBL/GenBank/DDBJ databases">
        <authorList>
            <person name="Meier V. D."/>
        </authorList>
    </citation>
    <scope>NUCLEOTIDE SEQUENCE</scope>
    <source>
        <strain evidence="2">AVDCRST_MAG87</strain>
    </source>
</reference>